<sequence length="217" mass="23378">MSTVFVAGSIAIKKLDPVAQVRLVNIIELGHHVLVGDADGADTAIQQFLHESGARNVTVYCVGGRPRNNLGDWPINSVATYHKPGSRAYFTAKDIEMAKDADVGLMIWDAKSTGTLSNVIELLTRKRNSTVFINKDKAFHKVVKVADLESLVAHMADASRLKADTKIGLLDKIATLRSRELQSRILLCKEEAAALANQATATSAKQSVDSAIEPAAT</sequence>
<proteinExistence type="predicted"/>
<dbReference type="RefSeq" id="WP_106757966.1">
    <property type="nucleotide sequence ID" value="NZ_PXWF02000225.1"/>
</dbReference>
<organism evidence="1 2">
    <name type="scientific">Massilia glaciei</name>
    <dbReference type="NCBI Taxonomy" id="1524097"/>
    <lineage>
        <taxon>Bacteria</taxon>
        <taxon>Pseudomonadati</taxon>
        <taxon>Pseudomonadota</taxon>
        <taxon>Betaproteobacteria</taxon>
        <taxon>Burkholderiales</taxon>
        <taxon>Oxalobacteraceae</taxon>
        <taxon>Telluria group</taxon>
        <taxon>Massilia</taxon>
    </lineage>
</organism>
<evidence type="ECO:0000313" key="2">
    <source>
        <dbReference type="Proteomes" id="UP000241421"/>
    </source>
</evidence>
<protein>
    <submittedName>
        <fullName evidence="1">Uncharacterized protein</fullName>
    </submittedName>
</protein>
<accession>A0A2U2HK66</accession>
<name>A0A2U2HK66_9BURK</name>
<keyword evidence="2" id="KW-1185">Reference proteome</keyword>
<dbReference type="EMBL" id="PXWF02000225">
    <property type="protein sequence ID" value="PWF47835.1"/>
    <property type="molecule type" value="Genomic_DNA"/>
</dbReference>
<gene>
    <name evidence="1" type="ORF">C7C56_013660</name>
</gene>
<reference evidence="1 2" key="1">
    <citation type="submission" date="2018-04" db="EMBL/GenBank/DDBJ databases">
        <title>Massilia violaceinigra sp. nov., a novel purple-pigmented bacterium isolated from Tianshan glacier, Xinjiang, China.</title>
        <authorList>
            <person name="Wang H."/>
        </authorList>
    </citation>
    <scope>NUCLEOTIDE SEQUENCE [LARGE SCALE GENOMIC DNA]</scope>
    <source>
        <strain evidence="1 2">B448-2</strain>
    </source>
</reference>
<dbReference type="AlphaFoldDB" id="A0A2U2HK66"/>
<dbReference type="Proteomes" id="UP000241421">
    <property type="component" value="Unassembled WGS sequence"/>
</dbReference>
<evidence type="ECO:0000313" key="1">
    <source>
        <dbReference type="EMBL" id="PWF47835.1"/>
    </source>
</evidence>
<comment type="caution">
    <text evidence="1">The sequence shown here is derived from an EMBL/GenBank/DDBJ whole genome shotgun (WGS) entry which is preliminary data.</text>
</comment>
<dbReference type="OrthoDB" id="9788479at2"/>